<evidence type="ECO:0000259" key="2">
    <source>
        <dbReference type="Pfam" id="PF06259"/>
    </source>
</evidence>
<dbReference type="Proteomes" id="UP001206895">
    <property type="component" value="Unassembled WGS sequence"/>
</dbReference>
<reference evidence="3 4" key="1">
    <citation type="submission" date="2022-06" db="EMBL/GenBank/DDBJ databases">
        <title>Genomic Encyclopedia of Archaeal and Bacterial Type Strains, Phase II (KMG-II): from individual species to whole genera.</title>
        <authorList>
            <person name="Goeker M."/>
        </authorList>
    </citation>
    <scope>NUCLEOTIDE SEQUENCE [LARGE SCALE GENOMIC DNA]</scope>
    <source>
        <strain evidence="3 4">DSM 44693</strain>
    </source>
</reference>
<sequence length="609" mass="62602">MATVTIPSPPPETVKVEGDPGAAEAMAARLTSAASATEGQQDFATGSAVSGVGDGGGTWSGLGASAYRGAIAPFASETSTAYTGLTRGAKAMRAYGDALVDLKRTRQDLDERRGSLAQAISVFADEVRSWEGKDIPAETLAVLQSRSSDLQREVQTVTDENQRLASATESNERSFVSALGSYTGVAASGATMAASGYDPSTLVRSGLDKVGRGAHPEDIDDLSPEQRAQWWAALNPAEQEAAMQEFPEYLGNGQGLPASVRNDANLQNLDRDIAQSDAVIAGGALADPRRYVDAEKTLRNARSVKSTITTTQEDRPGVPIQLYGYDANAFGGDGKAIVSIGDLDTARDVAWNVPGMTTDISSIEANVGSAGTLHDQASRLPNGSTSLASVAWIGYDAPSGADMGAVAAPGAARDGGNLLAADIQGFTAARDQAGLGQGSGASDHLNLSLIGHSYGTPTVGWAGDDGRLSADVDTVTLLGSPGTGGVTDAEEFGIGAENVYVGSAANDFVGHLGSPNSVNAFGMSGLGSDPATTAYGAERFRAEGGDTTALIGNHNSYYQEGTESLKNLGKIVAGHGDDISHENRRSPLDVLEGAVTQQDPAVESREDGK</sequence>
<feature type="region of interest" description="Disordered" evidence="1">
    <location>
        <begin position="577"/>
        <end position="609"/>
    </location>
</feature>
<proteinExistence type="predicted"/>
<comment type="caution">
    <text evidence="3">The sequence shown here is derived from an EMBL/GenBank/DDBJ whole genome shotgun (WGS) entry which is preliminary data.</text>
</comment>
<evidence type="ECO:0000313" key="3">
    <source>
        <dbReference type="EMBL" id="MCP2175491.1"/>
    </source>
</evidence>
<accession>A0ABT1HB67</accession>
<evidence type="ECO:0000313" key="4">
    <source>
        <dbReference type="Proteomes" id="UP001206895"/>
    </source>
</evidence>
<feature type="compositionally biased region" description="Basic and acidic residues" evidence="1">
    <location>
        <begin position="577"/>
        <end position="587"/>
    </location>
</feature>
<gene>
    <name evidence="3" type="ORF">LX13_001298</name>
</gene>
<keyword evidence="3" id="KW-0378">Hydrolase</keyword>
<name>A0ABT1HB67_9NOCA</name>
<protein>
    <submittedName>
        <fullName evidence="3">Alpha/beta hydrolase</fullName>
    </submittedName>
</protein>
<evidence type="ECO:0000256" key="1">
    <source>
        <dbReference type="SAM" id="MobiDB-lite"/>
    </source>
</evidence>
<keyword evidence="4" id="KW-1185">Reference proteome</keyword>
<dbReference type="InterPro" id="IPR010427">
    <property type="entry name" value="DUF1023"/>
</dbReference>
<dbReference type="GO" id="GO:0016787">
    <property type="term" value="F:hydrolase activity"/>
    <property type="evidence" value="ECO:0007669"/>
    <property type="project" value="UniProtKB-KW"/>
</dbReference>
<dbReference type="Pfam" id="PF06259">
    <property type="entry name" value="Abhydrolase_8"/>
    <property type="match status" value="1"/>
</dbReference>
<feature type="domain" description="DUF1023" evidence="2">
    <location>
        <begin position="333"/>
        <end position="512"/>
    </location>
</feature>
<organism evidence="3 4">
    <name type="scientific">Williamsia maris</name>
    <dbReference type="NCBI Taxonomy" id="72806"/>
    <lineage>
        <taxon>Bacteria</taxon>
        <taxon>Bacillati</taxon>
        <taxon>Actinomycetota</taxon>
        <taxon>Actinomycetes</taxon>
        <taxon>Mycobacteriales</taxon>
        <taxon>Nocardiaceae</taxon>
        <taxon>Williamsia</taxon>
    </lineage>
</organism>
<feature type="region of interest" description="Disordered" evidence="1">
    <location>
        <begin position="1"/>
        <end position="20"/>
    </location>
</feature>
<dbReference type="EMBL" id="JAMTCJ010000001">
    <property type="protein sequence ID" value="MCP2175491.1"/>
    <property type="molecule type" value="Genomic_DNA"/>
</dbReference>